<evidence type="ECO:0000313" key="1">
    <source>
        <dbReference type="EMBL" id="QEK12875.1"/>
    </source>
</evidence>
<dbReference type="PIRSF" id="PIRSF037984">
    <property type="entry name" value="Met_synth_TM0269_prd"/>
    <property type="match status" value="1"/>
</dbReference>
<dbReference type="InterPro" id="IPR037010">
    <property type="entry name" value="VitB12-dep_Met_synth_activ_sf"/>
</dbReference>
<proteinExistence type="predicted"/>
<dbReference type="Proteomes" id="UP000324646">
    <property type="component" value="Chromosome"/>
</dbReference>
<dbReference type="EMBL" id="CP042243">
    <property type="protein sequence ID" value="QEK12875.1"/>
    <property type="molecule type" value="Genomic_DNA"/>
</dbReference>
<dbReference type="AlphaFoldDB" id="A0A5C0SE44"/>
<evidence type="ECO:0000313" key="2">
    <source>
        <dbReference type="Proteomes" id="UP000324646"/>
    </source>
</evidence>
<dbReference type="KEGG" id="crs:FQB35_11365"/>
<dbReference type="RefSeq" id="WP_148810011.1">
    <property type="nucleotide sequence ID" value="NZ_CP042243.1"/>
</dbReference>
<gene>
    <name evidence="1" type="ORF">FQB35_11365</name>
</gene>
<reference evidence="1 2" key="1">
    <citation type="submission" date="2019-07" db="EMBL/GenBank/DDBJ databases">
        <title>Complete genome of Crassaminicella thermophila SY095.</title>
        <authorList>
            <person name="Li X."/>
        </authorList>
    </citation>
    <scope>NUCLEOTIDE SEQUENCE [LARGE SCALE GENOMIC DNA]</scope>
    <source>
        <strain evidence="1 2">SY095</strain>
    </source>
</reference>
<name>A0A5C0SE44_CRATE</name>
<sequence length="227" mass="25990">MYIDKKEVLRYLGYHSKKIDTITNEIIDTCIEEIKEIANFNYVYRIFPIEKKDKKIFLEGTSLIFESKNLYAHLLNSKKCALLAVTLGNIVDQKIRYYSKINLSKSLIFDAVATTAIESICDEIEENIKIIAKKYGLHITNRYSPGYGDFPLSYQPKIIHLLDAQKKIGLTATPDFILIPRKSVTAIIGLEDKPSINKLSSCAKCSQNRTCIYKKDGDTCEYKKNNR</sequence>
<dbReference type="GO" id="GO:0008705">
    <property type="term" value="F:methionine synthase activity"/>
    <property type="evidence" value="ECO:0007669"/>
    <property type="project" value="InterPro"/>
</dbReference>
<dbReference type="SUPFAM" id="SSF56507">
    <property type="entry name" value="Methionine synthase activation domain-like"/>
    <property type="match status" value="1"/>
</dbReference>
<organism evidence="1 2">
    <name type="scientific">Crassaminicella thermophila</name>
    <dbReference type="NCBI Taxonomy" id="2599308"/>
    <lineage>
        <taxon>Bacteria</taxon>
        <taxon>Bacillati</taxon>
        <taxon>Bacillota</taxon>
        <taxon>Clostridia</taxon>
        <taxon>Eubacteriales</taxon>
        <taxon>Clostridiaceae</taxon>
        <taxon>Crassaminicella</taxon>
    </lineage>
</organism>
<dbReference type="InterPro" id="IPR017342">
    <property type="entry name" value="S-AdoMet-dep_Met_synth_prd"/>
</dbReference>
<dbReference type="Gene3D" id="3.40.109.40">
    <property type="match status" value="1"/>
</dbReference>
<protein>
    <submittedName>
        <fullName evidence="1">Methionine synthase</fullName>
    </submittedName>
</protein>
<dbReference type="OrthoDB" id="9816190at2"/>
<keyword evidence="2" id="KW-1185">Reference proteome</keyword>
<accession>A0A5C0SE44</accession>